<organism evidence="3 4">
    <name type="scientific">Echinicola jeungdonensis</name>
    <dbReference type="NCBI Taxonomy" id="709343"/>
    <lineage>
        <taxon>Bacteria</taxon>
        <taxon>Pseudomonadati</taxon>
        <taxon>Bacteroidota</taxon>
        <taxon>Cytophagia</taxon>
        <taxon>Cytophagales</taxon>
        <taxon>Cyclobacteriaceae</taxon>
        <taxon>Echinicola</taxon>
    </lineage>
</organism>
<dbReference type="PANTHER" id="PTHR12526">
    <property type="entry name" value="GLYCOSYLTRANSFERASE"/>
    <property type="match status" value="1"/>
</dbReference>
<dbReference type="Pfam" id="PF00534">
    <property type="entry name" value="Glycos_transf_1"/>
    <property type="match status" value="1"/>
</dbReference>
<dbReference type="InterPro" id="IPR028098">
    <property type="entry name" value="Glyco_trans_4-like_N"/>
</dbReference>
<dbReference type="InterPro" id="IPR001296">
    <property type="entry name" value="Glyco_trans_1"/>
</dbReference>
<keyword evidence="4" id="KW-1185">Reference proteome</keyword>
<evidence type="ECO:0000313" key="3">
    <source>
        <dbReference type="EMBL" id="MFB9211661.1"/>
    </source>
</evidence>
<evidence type="ECO:0000313" key="4">
    <source>
        <dbReference type="Proteomes" id="UP001589654"/>
    </source>
</evidence>
<accession>A0ABV5J4N6</accession>
<evidence type="ECO:0000259" key="2">
    <source>
        <dbReference type="Pfam" id="PF13439"/>
    </source>
</evidence>
<feature type="domain" description="Glycosyl transferase family 1" evidence="1">
    <location>
        <begin position="183"/>
        <end position="344"/>
    </location>
</feature>
<proteinExistence type="predicted"/>
<dbReference type="EMBL" id="JBHMEW010000052">
    <property type="protein sequence ID" value="MFB9211661.1"/>
    <property type="molecule type" value="Genomic_DNA"/>
</dbReference>
<keyword evidence="3" id="KW-0808">Transferase</keyword>
<dbReference type="Gene3D" id="3.40.50.2000">
    <property type="entry name" value="Glycogen Phosphorylase B"/>
    <property type="match status" value="2"/>
</dbReference>
<dbReference type="Proteomes" id="UP001589654">
    <property type="component" value="Unassembled WGS sequence"/>
</dbReference>
<dbReference type="EC" id="2.4.-.-" evidence="3"/>
<dbReference type="RefSeq" id="WP_290246294.1">
    <property type="nucleotide sequence ID" value="NZ_JAUFQT010000001.1"/>
</dbReference>
<dbReference type="SUPFAM" id="SSF53756">
    <property type="entry name" value="UDP-Glycosyltransferase/glycogen phosphorylase"/>
    <property type="match status" value="1"/>
</dbReference>
<sequence>MKILFFGNDASRSGAPISLLTLIQGIKNIEPQWEITVILLSGGPILEKYSQNVKTLIYTPPPKSKYLRFRKLFIKANNEVSDLPAFINNYKPELIYINTIVPIPFLIPIKFNCKVKLICHIREMEMVSSQFLKGREKKYFKEIDHFFVVNSRIEKDLVKRFGVDKNKTTVAPGPFDLYAYPSKQIVKKESKFNIAMAGTPTFRKGIDISIHLASLMKDKNVCFHWFGEISNDKLIELEFEICKRNIDGTFKLIGNVDDVYSRFFEMNAFFMSSREDPFPRVAIEAALAELPIIYFKQLTGVEDFLNNDSLDLGIDYLDYNSIISIINNLSKDEVLRRDIGRRNRIEAIDYLNRIDTVLQVRNCILKLIEGN</sequence>
<name>A0ABV5J4N6_9BACT</name>
<evidence type="ECO:0000259" key="1">
    <source>
        <dbReference type="Pfam" id="PF00534"/>
    </source>
</evidence>
<comment type="caution">
    <text evidence="3">The sequence shown here is derived from an EMBL/GenBank/DDBJ whole genome shotgun (WGS) entry which is preliminary data.</text>
</comment>
<feature type="domain" description="Glycosyltransferase subfamily 4-like N-terminal" evidence="2">
    <location>
        <begin position="33"/>
        <end position="177"/>
    </location>
</feature>
<gene>
    <name evidence="3" type="ORF">ACFFUR_07575</name>
</gene>
<protein>
    <submittedName>
        <fullName evidence="3">Glycosyltransferase</fullName>
        <ecNumber evidence="3">2.4.-.-</ecNumber>
    </submittedName>
</protein>
<dbReference type="Pfam" id="PF13439">
    <property type="entry name" value="Glyco_transf_4"/>
    <property type="match status" value="1"/>
</dbReference>
<dbReference type="PANTHER" id="PTHR12526:SF630">
    <property type="entry name" value="GLYCOSYLTRANSFERASE"/>
    <property type="match status" value="1"/>
</dbReference>
<keyword evidence="3" id="KW-0328">Glycosyltransferase</keyword>
<dbReference type="GO" id="GO:0016757">
    <property type="term" value="F:glycosyltransferase activity"/>
    <property type="evidence" value="ECO:0007669"/>
    <property type="project" value="UniProtKB-KW"/>
</dbReference>
<reference evidence="3 4" key="1">
    <citation type="submission" date="2024-09" db="EMBL/GenBank/DDBJ databases">
        <authorList>
            <person name="Sun Q."/>
            <person name="Mori K."/>
        </authorList>
    </citation>
    <scope>NUCLEOTIDE SEQUENCE [LARGE SCALE GENOMIC DNA]</scope>
    <source>
        <strain evidence="3 4">CECT 7682</strain>
    </source>
</reference>